<name>A0A0A9DSB3_ARUDO</name>
<dbReference type="EMBL" id="GBRH01207214">
    <property type="protein sequence ID" value="JAD90681.1"/>
    <property type="molecule type" value="Transcribed_RNA"/>
</dbReference>
<dbReference type="AlphaFoldDB" id="A0A0A9DSB3"/>
<proteinExistence type="predicted"/>
<protein>
    <submittedName>
        <fullName evidence="1">Uncharacterized protein</fullName>
    </submittedName>
</protein>
<reference evidence="1" key="1">
    <citation type="submission" date="2014-09" db="EMBL/GenBank/DDBJ databases">
        <authorList>
            <person name="Magalhaes I.L.F."/>
            <person name="Oliveira U."/>
            <person name="Santos F.R."/>
            <person name="Vidigal T.H.D.A."/>
            <person name="Brescovit A.D."/>
            <person name="Santos A.J."/>
        </authorList>
    </citation>
    <scope>NUCLEOTIDE SEQUENCE</scope>
    <source>
        <tissue evidence="1">Shoot tissue taken approximately 20 cm above the soil surface</tissue>
    </source>
</reference>
<evidence type="ECO:0000313" key="1">
    <source>
        <dbReference type="EMBL" id="JAD90681.1"/>
    </source>
</evidence>
<accession>A0A0A9DSB3</accession>
<sequence length="54" mass="6278">MLDIYRAIRGLPAERQAQELMSDCWILCIMRSSKPCYACSTVNWEDFETSDVCQ</sequence>
<reference evidence="1" key="2">
    <citation type="journal article" date="2015" name="Data Brief">
        <title>Shoot transcriptome of the giant reed, Arundo donax.</title>
        <authorList>
            <person name="Barrero R.A."/>
            <person name="Guerrero F.D."/>
            <person name="Moolhuijzen P."/>
            <person name="Goolsby J.A."/>
            <person name="Tidwell J."/>
            <person name="Bellgard S.E."/>
            <person name="Bellgard M.I."/>
        </authorList>
    </citation>
    <scope>NUCLEOTIDE SEQUENCE</scope>
    <source>
        <tissue evidence="1">Shoot tissue taken approximately 20 cm above the soil surface</tissue>
    </source>
</reference>
<organism evidence="1">
    <name type="scientific">Arundo donax</name>
    <name type="common">Giant reed</name>
    <name type="synonym">Donax arundinaceus</name>
    <dbReference type="NCBI Taxonomy" id="35708"/>
    <lineage>
        <taxon>Eukaryota</taxon>
        <taxon>Viridiplantae</taxon>
        <taxon>Streptophyta</taxon>
        <taxon>Embryophyta</taxon>
        <taxon>Tracheophyta</taxon>
        <taxon>Spermatophyta</taxon>
        <taxon>Magnoliopsida</taxon>
        <taxon>Liliopsida</taxon>
        <taxon>Poales</taxon>
        <taxon>Poaceae</taxon>
        <taxon>PACMAD clade</taxon>
        <taxon>Arundinoideae</taxon>
        <taxon>Arundineae</taxon>
        <taxon>Arundo</taxon>
    </lineage>
</organism>